<dbReference type="GeneTree" id="ENSGT00940000177117"/>
<dbReference type="InterPro" id="IPR000048">
    <property type="entry name" value="IQ_motif_EF-hand-BS"/>
</dbReference>
<dbReference type="Pfam" id="PF00612">
    <property type="entry name" value="IQ"/>
    <property type="match status" value="1"/>
</dbReference>
<dbReference type="CDD" id="cd23767">
    <property type="entry name" value="IQCD"/>
    <property type="match status" value="1"/>
</dbReference>
<accession>A0A3Q3E547</accession>
<proteinExistence type="predicted"/>
<evidence type="ECO:0000313" key="2">
    <source>
        <dbReference type="Proteomes" id="UP000261660"/>
    </source>
</evidence>
<reference evidence="1" key="1">
    <citation type="submission" date="2025-08" db="UniProtKB">
        <authorList>
            <consortium name="Ensembl"/>
        </authorList>
    </citation>
    <scope>IDENTIFICATION</scope>
</reference>
<dbReference type="SMART" id="SM00015">
    <property type="entry name" value="IQ"/>
    <property type="match status" value="1"/>
</dbReference>
<dbReference type="Ensembl" id="ENSLBET00000002475.1">
    <property type="protein sequence ID" value="ENSLBEP00000002342.1"/>
    <property type="gene ID" value="ENSLBEG00000001837.1"/>
</dbReference>
<dbReference type="STRING" id="56723.ENSLBEP00000002342"/>
<evidence type="ECO:0000313" key="1">
    <source>
        <dbReference type="Ensembl" id="ENSLBEP00000002342.1"/>
    </source>
</evidence>
<dbReference type="PROSITE" id="PS50096">
    <property type="entry name" value="IQ"/>
    <property type="match status" value="1"/>
</dbReference>
<dbReference type="Gene3D" id="1.20.5.190">
    <property type="match status" value="1"/>
</dbReference>
<keyword evidence="2" id="KW-1185">Reference proteome</keyword>
<sequence>MRLVDSALWLPCHSEPVSSEETNIIEISKEDEPELREAAIKIQAAFKGYKTRREMRPSDEGDARGEVRCTHSLFDFLLSRFRLL</sequence>
<reference evidence="1" key="2">
    <citation type="submission" date="2025-09" db="UniProtKB">
        <authorList>
            <consortium name="Ensembl"/>
        </authorList>
    </citation>
    <scope>IDENTIFICATION</scope>
</reference>
<protein>
    <submittedName>
        <fullName evidence="1">Uncharacterized protein</fullName>
    </submittedName>
</protein>
<name>A0A3Q3E547_9LABR</name>
<dbReference type="Proteomes" id="UP000261660">
    <property type="component" value="Unplaced"/>
</dbReference>
<organism evidence="1 2">
    <name type="scientific">Labrus bergylta</name>
    <name type="common">ballan wrasse</name>
    <dbReference type="NCBI Taxonomy" id="56723"/>
    <lineage>
        <taxon>Eukaryota</taxon>
        <taxon>Metazoa</taxon>
        <taxon>Chordata</taxon>
        <taxon>Craniata</taxon>
        <taxon>Vertebrata</taxon>
        <taxon>Euteleostomi</taxon>
        <taxon>Actinopterygii</taxon>
        <taxon>Neopterygii</taxon>
        <taxon>Teleostei</taxon>
        <taxon>Neoteleostei</taxon>
        <taxon>Acanthomorphata</taxon>
        <taxon>Eupercaria</taxon>
        <taxon>Labriformes</taxon>
        <taxon>Labridae</taxon>
        <taxon>Labrus</taxon>
    </lineage>
</organism>
<dbReference type="InParanoid" id="A0A3Q3E547"/>
<dbReference type="AlphaFoldDB" id="A0A3Q3E547"/>